<evidence type="ECO:0000256" key="3">
    <source>
        <dbReference type="ARBA" id="ARBA00022833"/>
    </source>
</evidence>
<reference evidence="7 8" key="1">
    <citation type="submission" date="2015-07" db="EMBL/GenBank/DDBJ databases">
        <title>The genome of Habropoda laboriosa.</title>
        <authorList>
            <person name="Pan H."/>
            <person name="Kapheim K."/>
        </authorList>
    </citation>
    <scope>NUCLEOTIDE SEQUENCE [LARGE SCALE GENOMIC DNA]</scope>
    <source>
        <strain evidence="7">0110345459</strain>
    </source>
</reference>
<dbReference type="AlphaFoldDB" id="A0A0L7RFG1"/>
<sequence length="290" mass="33254">MSCNICQTKFSFFTREDDCPGCGFSCCSKCLKYKCDIPDKGVKKTCGRCFYKRRFKNMSNSNNNSTMLDEQEKPIAPVDITKKLDSLENPVKPPIVMYKHTNHWDKFKKGLEPADQEIVDRLRKLKEEDKTTALSVDEIRKRLALLKDEDPNASHHKINIHEVDNRTDQQKTDDLLQEYLEQLELSSSSDSDTEIQSRLRSLQDVSDKPSKHSTNDMDDDDETHISKKLIAKILAEANLSKYEADVDELEEEAERPTCAMCGQTKPSEGCSSYDDEIYCAECLKKEHDDC</sequence>
<dbReference type="EMBL" id="KQ414608">
    <property type="protein sequence ID" value="KOC69461.1"/>
    <property type="molecule type" value="Genomic_DNA"/>
</dbReference>
<dbReference type="PANTHER" id="PTHR46603:SF1">
    <property type="entry name" value="ABSCISSION_NOCUT CHECKPOINT REGULATOR"/>
    <property type="match status" value="1"/>
</dbReference>
<protein>
    <submittedName>
        <fullName evidence="7">Zinc finger FYVE domain-containing protein 19</fullName>
    </submittedName>
</protein>
<keyword evidence="8" id="KW-1185">Reference proteome</keyword>
<dbReference type="OrthoDB" id="5407799at2759"/>
<dbReference type="PANTHER" id="PTHR46603">
    <property type="entry name" value="ABSCISSION/NOCUT CHECKPOINT REGULATOR"/>
    <property type="match status" value="1"/>
</dbReference>
<dbReference type="GO" id="GO:0005813">
    <property type="term" value="C:centrosome"/>
    <property type="evidence" value="ECO:0007669"/>
    <property type="project" value="TreeGrafter"/>
</dbReference>
<feature type="domain" description="FYVE-type" evidence="6">
    <location>
        <begin position="1"/>
        <end position="54"/>
    </location>
</feature>
<feature type="compositionally biased region" description="Basic and acidic residues" evidence="5">
    <location>
        <begin position="205"/>
        <end position="215"/>
    </location>
</feature>
<dbReference type="InterPro" id="IPR011011">
    <property type="entry name" value="Znf_FYVE_PHD"/>
</dbReference>
<feature type="region of interest" description="Disordered" evidence="5">
    <location>
        <begin position="185"/>
        <end position="221"/>
    </location>
</feature>
<proteinExistence type="predicted"/>
<dbReference type="Proteomes" id="UP000053825">
    <property type="component" value="Unassembled WGS sequence"/>
</dbReference>
<dbReference type="InterPro" id="IPR017455">
    <property type="entry name" value="Znf_FYVE-rel"/>
</dbReference>
<keyword evidence="3" id="KW-0862">Zinc</keyword>
<dbReference type="GO" id="GO:0030496">
    <property type="term" value="C:midbody"/>
    <property type="evidence" value="ECO:0007669"/>
    <property type="project" value="TreeGrafter"/>
</dbReference>
<gene>
    <name evidence="7" type="ORF">WH47_09419</name>
</gene>
<keyword evidence="1" id="KW-0479">Metal-binding</keyword>
<evidence type="ECO:0000256" key="1">
    <source>
        <dbReference type="ARBA" id="ARBA00022723"/>
    </source>
</evidence>
<evidence type="ECO:0000256" key="4">
    <source>
        <dbReference type="PROSITE-ProRule" id="PRU00091"/>
    </source>
</evidence>
<evidence type="ECO:0000313" key="7">
    <source>
        <dbReference type="EMBL" id="KOC69461.1"/>
    </source>
</evidence>
<dbReference type="SUPFAM" id="SSF57903">
    <property type="entry name" value="FYVE/PHD zinc finger"/>
    <property type="match status" value="1"/>
</dbReference>
<name>A0A0L7RFG1_9HYME</name>
<dbReference type="Gene3D" id="3.30.40.10">
    <property type="entry name" value="Zinc/RING finger domain, C3HC4 (zinc finger)"/>
    <property type="match status" value="1"/>
</dbReference>
<keyword evidence="2 4" id="KW-0863">Zinc-finger</keyword>
<evidence type="ECO:0000256" key="5">
    <source>
        <dbReference type="SAM" id="MobiDB-lite"/>
    </source>
</evidence>
<organism evidence="7 8">
    <name type="scientific">Habropoda laboriosa</name>
    <dbReference type="NCBI Taxonomy" id="597456"/>
    <lineage>
        <taxon>Eukaryota</taxon>
        <taxon>Metazoa</taxon>
        <taxon>Ecdysozoa</taxon>
        <taxon>Arthropoda</taxon>
        <taxon>Hexapoda</taxon>
        <taxon>Insecta</taxon>
        <taxon>Pterygota</taxon>
        <taxon>Neoptera</taxon>
        <taxon>Endopterygota</taxon>
        <taxon>Hymenoptera</taxon>
        <taxon>Apocrita</taxon>
        <taxon>Aculeata</taxon>
        <taxon>Apoidea</taxon>
        <taxon>Anthophila</taxon>
        <taxon>Apidae</taxon>
        <taxon>Habropoda</taxon>
    </lineage>
</organism>
<dbReference type="InterPro" id="IPR013083">
    <property type="entry name" value="Znf_RING/FYVE/PHD"/>
</dbReference>
<dbReference type="GO" id="GO:0032154">
    <property type="term" value="C:cleavage furrow"/>
    <property type="evidence" value="ECO:0007669"/>
    <property type="project" value="TreeGrafter"/>
</dbReference>
<dbReference type="GO" id="GO:0009838">
    <property type="term" value="P:abscission"/>
    <property type="evidence" value="ECO:0007669"/>
    <property type="project" value="TreeGrafter"/>
</dbReference>
<accession>A0A0L7RFG1</accession>
<dbReference type="PROSITE" id="PS50178">
    <property type="entry name" value="ZF_FYVE"/>
    <property type="match status" value="1"/>
</dbReference>
<evidence type="ECO:0000256" key="2">
    <source>
        <dbReference type="ARBA" id="ARBA00022771"/>
    </source>
</evidence>
<evidence type="ECO:0000313" key="8">
    <source>
        <dbReference type="Proteomes" id="UP000053825"/>
    </source>
</evidence>
<dbReference type="GO" id="GO:0044878">
    <property type="term" value="P:mitotic cytokinesis checkpoint signaling"/>
    <property type="evidence" value="ECO:0007669"/>
    <property type="project" value="TreeGrafter"/>
</dbReference>
<dbReference type="GO" id="GO:0008270">
    <property type="term" value="F:zinc ion binding"/>
    <property type="evidence" value="ECO:0007669"/>
    <property type="project" value="UniProtKB-KW"/>
</dbReference>
<dbReference type="CDD" id="cd00065">
    <property type="entry name" value="FYVE_like_SF"/>
    <property type="match status" value="1"/>
</dbReference>
<dbReference type="STRING" id="597456.A0A0L7RFG1"/>
<dbReference type="GO" id="GO:0032266">
    <property type="term" value="F:phosphatidylinositol-3-phosphate binding"/>
    <property type="evidence" value="ECO:0007669"/>
    <property type="project" value="TreeGrafter"/>
</dbReference>
<evidence type="ECO:0000259" key="6">
    <source>
        <dbReference type="PROSITE" id="PS50178"/>
    </source>
</evidence>